<dbReference type="SUPFAM" id="SSF48452">
    <property type="entry name" value="TPR-like"/>
    <property type="match status" value="1"/>
</dbReference>
<keyword evidence="2 3" id="KW-0802">TPR repeat</keyword>
<reference evidence="5" key="1">
    <citation type="submission" date="2022-08" db="EMBL/GenBank/DDBJ databases">
        <authorList>
            <person name="Kim S.-J."/>
        </authorList>
    </citation>
    <scope>NUCLEOTIDE SEQUENCE</scope>
    <source>
        <strain evidence="5">KJ</strain>
    </source>
</reference>
<comment type="caution">
    <text evidence="5">The sequence shown here is derived from an EMBL/GenBank/DDBJ whole genome shotgun (WGS) entry which is preliminary data.</text>
</comment>
<evidence type="ECO:0000313" key="5">
    <source>
        <dbReference type="EMBL" id="MDT8843164.1"/>
    </source>
</evidence>
<feature type="repeat" description="TPR" evidence="3">
    <location>
        <begin position="293"/>
        <end position="326"/>
    </location>
</feature>
<evidence type="ECO:0000256" key="4">
    <source>
        <dbReference type="SAM" id="SignalP"/>
    </source>
</evidence>
<evidence type="ECO:0000256" key="1">
    <source>
        <dbReference type="ARBA" id="ARBA00022737"/>
    </source>
</evidence>
<dbReference type="InterPro" id="IPR011990">
    <property type="entry name" value="TPR-like_helical_dom_sf"/>
</dbReference>
<gene>
    <name evidence="5" type="ORF">ParKJ_37650</name>
</gene>
<dbReference type="PROSITE" id="PS50005">
    <property type="entry name" value="TPR"/>
    <property type="match status" value="2"/>
</dbReference>
<proteinExistence type="predicted"/>
<dbReference type="PANTHER" id="PTHR44858">
    <property type="entry name" value="TETRATRICOPEPTIDE REPEAT PROTEIN 6"/>
    <property type="match status" value="1"/>
</dbReference>
<evidence type="ECO:0000256" key="3">
    <source>
        <dbReference type="PROSITE-ProRule" id="PRU00339"/>
    </source>
</evidence>
<protein>
    <recommendedName>
        <fullName evidence="7">Tetratricopeptide repeat protein</fullName>
    </recommendedName>
</protein>
<feature type="repeat" description="TPR" evidence="3">
    <location>
        <begin position="170"/>
        <end position="203"/>
    </location>
</feature>
<accession>A0AAP5V0C1</accession>
<dbReference type="RefSeq" id="WP_167440637.1">
    <property type="nucleotide sequence ID" value="NZ_JANSLM010000022.1"/>
</dbReference>
<sequence>MKNTASRRAAAVVAALCMSACAHNSTPVSTAAKHTTTVPQSGPSANITANVPPDVLATCQHSAGEMAAGHLAEAARLANECVASHSLPVAMRTQMLQALTFINIGLRDNQAALDSQLAAIELTPVPSDQQLVLLAHLYGINQRNDESRATLERIRISHEAKHDLDQTVGAPYYQELGSALAAEKRFQESIDAFSKAVSLEPALAEIYRRRAAAREASGDAAGARTDYVQFARWALDQEIDSPMRAKLTSLGINPASERHHPFGDANPLREMNAELLEQGRQSLKAATTPQSKAEAYGDISAFLDDTGQHAEALTAIDKAIALAPDNTSYKQSKVTTLVSLNRIDDALRLAAPIRKQAHEEAATATTPFAVYKKYGEVSGSAAVAYIQQGKWSDAIDALVDRAKGAEVYDQDYMATMYLYVRAKSAGVAPASPYFDDYIRRAAQPVVGNYRRELLLYMQGKLTIDQVYIQVVSLGNQATIQNALAEIWFMAAAYARYVKHDDDAARAFVGRLNDLQPYGTNEWMLARRGGA</sequence>
<dbReference type="SMART" id="SM00028">
    <property type="entry name" value="TPR"/>
    <property type="match status" value="2"/>
</dbReference>
<dbReference type="AlphaFoldDB" id="A0AAP5V0C1"/>
<keyword evidence="1" id="KW-0677">Repeat</keyword>
<evidence type="ECO:0000256" key="2">
    <source>
        <dbReference type="ARBA" id="ARBA00022803"/>
    </source>
</evidence>
<dbReference type="PANTHER" id="PTHR44858:SF1">
    <property type="entry name" value="UDP-N-ACETYLGLUCOSAMINE--PEPTIDE N-ACETYLGLUCOSAMINYLTRANSFERASE SPINDLY-RELATED"/>
    <property type="match status" value="1"/>
</dbReference>
<dbReference type="Pfam" id="PF13181">
    <property type="entry name" value="TPR_8"/>
    <property type="match status" value="2"/>
</dbReference>
<dbReference type="EMBL" id="JANSLM010000022">
    <property type="protein sequence ID" value="MDT8843164.1"/>
    <property type="molecule type" value="Genomic_DNA"/>
</dbReference>
<evidence type="ECO:0008006" key="7">
    <source>
        <dbReference type="Google" id="ProtNLM"/>
    </source>
</evidence>
<feature type="signal peptide" evidence="4">
    <location>
        <begin position="1"/>
        <end position="24"/>
    </location>
</feature>
<organism evidence="5 6">
    <name type="scientific">Paraburkholderia fungorum</name>
    <dbReference type="NCBI Taxonomy" id="134537"/>
    <lineage>
        <taxon>Bacteria</taxon>
        <taxon>Pseudomonadati</taxon>
        <taxon>Pseudomonadota</taxon>
        <taxon>Betaproteobacteria</taxon>
        <taxon>Burkholderiales</taxon>
        <taxon>Burkholderiaceae</taxon>
        <taxon>Paraburkholderia</taxon>
    </lineage>
</organism>
<feature type="chain" id="PRO_5043044601" description="Tetratricopeptide repeat protein" evidence="4">
    <location>
        <begin position="25"/>
        <end position="530"/>
    </location>
</feature>
<dbReference type="Proteomes" id="UP001246473">
    <property type="component" value="Unassembled WGS sequence"/>
</dbReference>
<evidence type="ECO:0000313" key="6">
    <source>
        <dbReference type="Proteomes" id="UP001246473"/>
    </source>
</evidence>
<name>A0AAP5V0C1_9BURK</name>
<dbReference type="InterPro" id="IPR019734">
    <property type="entry name" value="TPR_rpt"/>
</dbReference>
<dbReference type="Gene3D" id="1.25.40.10">
    <property type="entry name" value="Tetratricopeptide repeat domain"/>
    <property type="match status" value="2"/>
</dbReference>
<dbReference type="InterPro" id="IPR050498">
    <property type="entry name" value="Ycf3"/>
</dbReference>
<keyword evidence="4" id="KW-0732">Signal</keyword>